<dbReference type="InterPro" id="IPR045320">
    <property type="entry name" value="JAGGED/SL1-like"/>
</dbReference>
<sequence length="156" mass="17918">MKNQLDIISQRIGKTNKSIDLRLDLSRAEDCNALDLNNLPDDPSRDFFPFFEEGSSSSSSSGGFGVFGEKQSKDGKEYECRFCSLKFFKSQALGGHMNRHRQGKNPFFYRICLYTCRGRRSHLTKLVNLFFATIPFLLIKDLPRLVTIKEMCIEET</sequence>
<dbReference type="Gene3D" id="3.30.160.60">
    <property type="entry name" value="Classic Zinc Finger"/>
    <property type="match status" value="1"/>
</dbReference>
<dbReference type="SUPFAM" id="SSF57667">
    <property type="entry name" value="beta-beta-alpha zinc fingers"/>
    <property type="match status" value="1"/>
</dbReference>
<name>A0ABC8L3B5_ERUVS</name>
<reference evidence="3 4" key="1">
    <citation type="submission" date="2022-03" db="EMBL/GenBank/DDBJ databases">
        <authorList>
            <person name="Macdonald S."/>
            <person name="Ahmed S."/>
            <person name="Newling K."/>
        </authorList>
    </citation>
    <scope>NUCLEOTIDE SEQUENCE [LARGE SCALE GENOMIC DNA]</scope>
</reference>
<dbReference type="AlphaFoldDB" id="A0ABC8L3B5"/>
<keyword evidence="1" id="KW-0862">Zinc</keyword>
<keyword evidence="1" id="KW-0863">Zinc-finger</keyword>
<keyword evidence="1" id="KW-0479">Metal-binding</keyword>
<feature type="domain" description="C2H2-type" evidence="2">
    <location>
        <begin position="78"/>
        <end position="105"/>
    </location>
</feature>
<evidence type="ECO:0000313" key="3">
    <source>
        <dbReference type="EMBL" id="CAH8372238.1"/>
    </source>
</evidence>
<comment type="caution">
    <text evidence="3">The sequence shown here is derived from an EMBL/GenBank/DDBJ whole genome shotgun (WGS) entry which is preliminary data.</text>
</comment>
<dbReference type="PROSITE" id="PS50157">
    <property type="entry name" value="ZINC_FINGER_C2H2_2"/>
    <property type="match status" value="1"/>
</dbReference>
<dbReference type="EMBL" id="CAKOAT010434043">
    <property type="protein sequence ID" value="CAH8372238.1"/>
    <property type="molecule type" value="Genomic_DNA"/>
</dbReference>
<proteinExistence type="predicted"/>
<accession>A0ABC8L3B5</accession>
<dbReference type="PANTHER" id="PTHR45730:SF110">
    <property type="entry name" value="ZINC FINGER PROTEIN JAGGED-LIKE"/>
    <property type="match status" value="1"/>
</dbReference>
<dbReference type="PANTHER" id="PTHR45730">
    <property type="entry name" value="ZINC FINGER PROTEIN JAGGED"/>
    <property type="match status" value="1"/>
</dbReference>
<gene>
    <name evidence="3" type="ORF">ERUC_LOCUS31667</name>
</gene>
<organism evidence="3 4">
    <name type="scientific">Eruca vesicaria subsp. sativa</name>
    <name type="common">Garden rocket</name>
    <name type="synonym">Eruca sativa</name>
    <dbReference type="NCBI Taxonomy" id="29727"/>
    <lineage>
        <taxon>Eukaryota</taxon>
        <taxon>Viridiplantae</taxon>
        <taxon>Streptophyta</taxon>
        <taxon>Embryophyta</taxon>
        <taxon>Tracheophyta</taxon>
        <taxon>Spermatophyta</taxon>
        <taxon>Magnoliopsida</taxon>
        <taxon>eudicotyledons</taxon>
        <taxon>Gunneridae</taxon>
        <taxon>Pentapetalae</taxon>
        <taxon>rosids</taxon>
        <taxon>malvids</taxon>
        <taxon>Brassicales</taxon>
        <taxon>Brassicaceae</taxon>
        <taxon>Brassiceae</taxon>
        <taxon>Eruca</taxon>
    </lineage>
</organism>
<dbReference type="Proteomes" id="UP001642260">
    <property type="component" value="Unassembled WGS sequence"/>
</dbReference>
<dbReference type="InterPro" id="IPR036236">
    <property type="entry name" value="Znf_C2H2_sf"/>
</dbReference>
<dbReference type="PROSITE" id="PS00028">
    <property type="entry name" value="ZINC_FINGER_C2H2_1"/>
    <property type="match status" value="1"/>
</dbReference>
<dbReference type="GO" id="GO:0008270">
    <property type="term" value="F:zinc ion binding"/>
    <property type="evidence" value="ECO:0007669"/>
    <property type="project" value="UniProtKB-KW"/>
</dbReference>
<keyword evidence="4" id="KW-1185">Reference proteome</keyword>
<dbReference type="InterPro" id="IPR013087">
    <property type="entry name" value="Znf_C2H2_type"/>
</dbReference>
<evidence type="ECO:0000259" key="2">
    <source>
        <dbReference type="PROSITE" id="PS50157"/>
    </source>
</evidence>
<evidence type="ECO:0000256" key="1">
    <source>
        <dbReference type="PROSITE-ProRule" id="PRU00042"/>
    </source>
</evidence>
<protein>
    <recommendedName>
        <fullName evidence="2">C2H2-type domain-containing protein</fullName>
    </recommendedName>
</protein>
<evidence type="ECO:0000313" key="4">
    <source>
        <dbReference type="Proteomes" id="UP001642260"/>
    </source>
</evidence>